<comment type="caution">
    <text evidence="7">The sequence shown here is derived from an EMBL/GenBank/DDBJ whole genome shotgun (WGS) entry which is preliminary data.</text>
</comment>
<dbReference type="PANTHER" id="PTHR20855:SF3">
    <property type="entry name" value="LD03007P"/>
    <property type="match status" value="1"/>
</dbReference>
<evidence type="ECO:0000256" key="3">
    <source>
        <dbReference type="ARBA" id="ARBA00022989"/>
    </source>
</evidence>
<feature type="transmembrane region" description="Helical" evidence="6">
    <location>
        <begin position="109"/>
        <end position="129"/>
    </location>
</feature>
<feature type="transmembrane region" description="Helical" evidence="6">
    <location>
        <begin position="194"/>
        <end position="214"/>
    </location>
</feature>
<proteinExistence type="predicted"/>
<dbReference type="EMBL" id="JANFFA010000006">
    <property type="protein sequence ID" value="MDQ2095787.1"/>
    <property type="molecule type" value="Genomic_DNA"/>
</dbReference>
<dbReference type="AlphaFoldDB" id="A0AAJ1UGK7"/>
<evidence type="ECO:0000256" key="2">
    <source>
        <dbReference type="ARBA" id="ARBA00022692"/>
    </source>
</evidence>
<evidence type="ECO:0000256" key="5">
    <source>
        <dbReference type="PIRSR" id="PIRSR604254-1"/>
    </source>
</evidence>
<evidence type="ECO:0000256" key="1">
    <source>
        <dbReference type="ARBA" id="ARBA00004141"/>
    </source>
</evidence>
<feature type="transmembrane region" description="Helical" evidence="6">
    <location>
        <begin position="85"/>
        <end position="103"/>
    </location>
</feature>
<feature type="transmembrane region" description="Helical" evidence="6">
    <location>
        <begin position="136"/>
        <end position="155"/>
    </location>
</feature>
<evidence type="ECO:0000256" key="4">
    <source>
        <dbReference type="ARBA" id="ARBA00023136"/>
    </source>
</evidence>
<dbReference type="GO" id="GO:0046872">
    <property type="term" value="F:metal ion binding"/>
    <property type="evidence" value="ECO:0007669"/>
    <property type="project" value="UniProtKB-KW"/>
</dbReference>
<keyword evidence="8" id="KW-1185">Reference proteome</keyword>
<keyword evidence="2 6" id="KW-0812">Transmembrane</keyword>
<evidence type="ECO:0000313" key="8">
    <source>
        <dbReference type="Proteomes" id="UP001227162"/>
    </source>
</evidence>
<keyword evidence="5" id="KW-0479">Metal-binding</keyword>
<dbReference type="InterPro" id="IPR004254">
    <property type="entry name" value="AdipoR/HlyIII-related"/>
</dbReference>
<organism evidence="7 8">
    <name type="scientific">Rhodalgimonas zhirmunskyi</name>
    <dbReference type="NCBI Taxonomy" id="2964767"/>
    <lineage>
        <taxon>Bacteria</taxon>
        <taxon>Pseudomonadati</taxon>
        <taxon>Pseudomonadota</taxon>
        <taxon>Alphaproteobacteria</taxon>
        <taxon>Rhodobacterales</taxon>
        <taxon>Roseobacteraceae</taxon>
        <taxon>Rhodalgimonas</taxon>
    </lineage>
</organism>
<evidence type="ECO:0000256" key="6">
    <source>
        <dbReference type="SAM" id="Phobius"/>
    </source>
</evidence>
<dbReference type="Pfam" id="PF03006">
    <property type="entry name" value="HlyIII"/>
    <property type="match status" value="1"/>
</dbReference>
<protein>
    <submittedName>
        <fullName evidence="7">Hemolysin III family protein</fullName>
    </submittedName>
</protein>
<feature type="transmembrane region" description="Helical" evidence="6">
    <location>
        <begin position="46"/>
        <end position="65"/>
    </location>
</feature>
<feature type="transmembrane region" description="Helical" evidence="6">
    <location>
        <begin position="21"/>
        <end position="40"/>
    </location>
</feature>
<keyword evidence="3 6" id="KW-1133">Transmembrane helix</keyword>
<reference evidence="7" key="2">
    <citation type="submission" date="2023-04" db="EMBL/GenBank/DDBJ databases">
        <title>'Rhodoalgimonas zhirmunskyi' gen. nov., isolated from a red alga.</title>
        <authorList>
            <person name="Nedashkovskaya O.I."/>
            <person name="Otstavnykh N.Y."/>
            <person name="Bystritskaya E.P."/>
            <person name="Balabanova L.A."/>
            <person name="Isaeva M.P."/>
        </authorList>
    </citation>
    <scope>NUCLEOTIDE SEQUENCE</scope>
    <source>
        <strain evidence="7">10Alg 79</strain>
    </source>
</reference>
<feature type="transmembrane region" description="Helical" evidence="6">
    <location>
        <begin position="161"/>
        <end position="182"/>
    </location>
</feature>
<dbReference type="GO" id="GO:0016020">
    <property type="term" value="C:membrane"/>
    <property type="evidence" value="ECO:0007669"/>
    <property type="project" value="UniProtKB-SubCell"/>
</dbReference>
<keyword evidence="5" id="KW-0862">Zinc</keyword>
<feature type="binding site" evidence="5">
    <location>
        <position position="193"/>
    </location>
    <ligand>
        <name>Zn(2+)</name>
        <dbReference type="ChEBI" id="CHEBI:29105"/>
    </ligand>
</feature>
<dbReference type="RefSeq" id="WP_317627410.1">
    <property type="nucleotide sequence ID" value="NZ_JANFFA010000006.1"/>
</dbReference>
<gene>
    <name evidence="7" type="ORF">NOI20_16835</name>
</gene>
<keyword evidence="4 6" id="KW-0472">Membrane</keyword>
<reference evidence="7" key="1">
    <citation type="submission" date="2022-07" db="EMBL/GenBank/DDBJ databases">
        <authorList>
            <person name="Otstavnykh N."/>
            <person name="Isaeva M."/>
            <person name="Bystritskaya E."/>
        </authorList>
    </citation>
    <scope>NUCLEOTIDE SEQUENCE</scope>
    <source>
        <strain evidence="7">10Alg 79</strain>
    </source>
</reference>
<sequence>MTRHQLNESPAEHIADGVLHVIGVAASIAGVTGLMVWAAMRLPGAAIWPLAIYAAGLVISFSLSAAYNMTLHAPTRAVLRRLDHAAIYLLIAGTYTPMALIGLGGPAGWALAVTAWALAAVGIVMKLVFFHRWQQAGFLLYLGLGWLGAVAAWPLMATLSLAALSLIVIGGLTYTVGTIFFHSERKYARAIWHGHVLAGAVVHYAAVLVVAIGLG</sequence>
<dbReference type="PANTHER" id="PTHR20855">
    <property type="entry name" value="ADIPOR/PROGESTIN RECEPTOR-RELATED"/>
    <property type="match status" value="1"/>
</dbReference>
<accession>A0AAJ1UGK7</accession>
<evidence type="ECO:0000313" key="7">
    <source>
        <dbReference type="EMBL" id="MDQ2095787.1"/>
    </source>
</evidence>
<dbReference type="Proteomes" id="UP001227162">
    <property type="component" value="Unassembled WGS sequence"/>
</dbReference>
<name>A0AAJ1UGK7_9RHOB</name>
<comment type="subcellular location">
    <subcellularLocation>
        <location evidence="1">Membrane</location>
        <topology evidence="1">Multi-pass membrane protein</topology>
    </subcellularLocation>
</comment>